<proteinExistence type="predicted"/>
<dbReference type="EMBL" id="FCOJ02000012">
    <property type="protein sequence ID" value="SAK56456.1"/>
    <property type="molecule type" value="Genomic_DNA"/>
</dbReference>
<evidence type="ECO:0000313" key="2">
    <source>
        <dbReference type="Proteomes" id="UP000054596"/>
    </source>
</evidence>
<reference evidence="1" key="1">
    <citation type="submission" date="2016-01" db="EMBL/GenBank/DDBJ databases">
        <authorList>
            <person name="Peeters C."/>
        </authorList>
    </citation>
    <scope>NUCLEOTIDE SEQUENCE [LARGE SCALE GENOMIC DNA]</scope>
    <source>
        <strain evidence="1">LMG 29325</strain>
    </source>
</reference>
<gene>
    <name evidence="1" type="ORF">AWB82_02249</name>
</gene>
<dbReference type="Proteomes" id="UP000054596">
    <property type="component" value="Unassembled WGS sequence"/>
</dbReference>
<dbReference type="STRING" id="1777143.AWB82_02249"/>
<organism evidence="1 2">
    <name type="scientific">Caballeronia glebae</name>
    <dbReference type="NCBI Taxonomy" id="1777143"/>
    <lineage>
        <taxon>Bacteria</taxon>
        <taxon>Pseudomonadati</taxon>
        <taxon>Pseudomonadota</taxon>
        <taxon>Betaproteobacteria</taxon>
        <taxon>Burkholderiales</taxon>
        <taxon>Burkholderiaceae</taxon>
        <taxon>Caballeronia</taxon>
    </lineage>
</organism>
<dbReference type="AlphaFoldDB" id="A0A158AFQ0"/>
<evidence type="ECO:0000313" key="1">
    <source>
        <dbReference type="EMBL" id="SAK56456.1"/>
    </source>
</evidence>
<protein>
    <submittedName>
        <fullName evidence="1">Uncharacterized protein</fullName>
    </submittedName>
</protein>
<accession>A0A158AFQ0</accession>
<name>A0A158AFQ0_9BURK</name>
<comment type="caution">
    <text evidence="1">The sequence shown here is derived from an EMBL/GenBank/DDBJ whole genome shotgun (WGS) entry which is preliminary data.</text>
</comment>
<keyword evidence="2" id="KW-1185">Reference proteome</keyword>
<sequence length="63" mass="7297">MLRCAPHWHGAMRGKACTVQAHDRSGAVQQTKQKKRYTETEFATCRKQTRMSEKVKNTSKFIN</sequence>